<name>X0SW02_9ZZZZ</name>
<feature type="non-terminal residue" evidence="1">
    <location>
        <position position="1"/>
    </location>
</feature>
<protein>
    <submittedName>
        <fullName evidence="1">Uncharacterized protein</fullName>
    </submittedName>
</protein>
<sequence length="42" mass="4442">ASAGQARSQFLQSMQTLLSITAYFGTAWGNGIYIAPLSPIPL</sequence>
<dbReference type="AlphaFoldDB" id="X0SW02"/>
<reference evidence="1" key="1">
    <citation type="journal article" date="2014" name="Front. Microbiol.">
        <title>High frequency of phylogenetically diverse reductive dehalogenase-homologous genes in deep subseafloor sedimentary metagenomes.</title>
        <authorList>
            <person name="Kawai M."/>
            <person name="Futagami T."/>
            <person name="Toyoda A."/>
            <person name="Takaki Y."/>
            <person name="Nishi S."/>
            <person name="Hori S."/>
            <person name="Arai W."/>
            <person name="Tsubouchi T."/>
            <person name="Morono Y."/>
            <person name="Uchiyama I."/>
            <person name="Ito T."/>
            <person name="Fujiyama A."/>
            <person name="Inagaki F."/>
            <person name="Takami H."/>
        </authorList>
    </citation>
    <scope>NUCLEOTIDE SEQUENCE</scope>
    <source>
        <strain evidence="1">Expedition CK06-06</strain>
    </source>
</reference>
<evidence type="ECO:0000313" key="1">
    <source>
        <dbReference type="EMBL" id="GAF80092.1"/>
    </source>
</evidence>
<accession>X0SW02</accession>
<proteinExistence type="predicted"/>
<dbReference type="EMBL" id="BARS01002034">
    <property type="protein sequence ID" value="GAF80092.1"/>
    <property type="molecule type" value="Genomic_DNA"/>
</dbReference>
<organism evidence="1">
    <name type="scientific">marine sediment metagenome</name>
    <dbReference type="NCBI Taxonomy" id="412755"/>
    <lineage>
        <taxon>unclassified sequences</taxon>
        <taxon>metagenomes</taxon>
        <taxon>ecological metagenomes</taxon>
    </lineage>
</organism>
<comment type="caution">
    <text evidence="1">The sequence shown here is derived from an EMBL/GenBank/DDBJ whole genome shotgun (WGS) entry which is preliminary data.</text>
</comment>
<gene>
    <name evidence="1" type="ORF">S01H1_03776</name>
</gene>